<proteinExistence type="predicted"/>
<name>L7WGB7_NONDD</name>
<keyword evidence="1" id="KW-0812">Transmembrane</keyword>
<protein>
    <submittedName>
        <fullName evidence="2">Uncharacterized protein</fullName>
    </submittedName>
</protein>
<dbReference type="KEGG" id="ndo:DDD_2836"/>
<sequence length="39" mass="4342">MEYKKEVFTSSAFAKAVAILTSFYIYSKSNGLGRFSSVI</sequence>
<evidence type="ECO:0000256" key="1">
    <source>
        <dbReference type="SAM" id="Phobius"/>
    </source>
</evidence>
<dbReference type="PATRIC" id="fig|592029.3.peg.2812"/>
<keyword evidence="1" id="KW-0472">Membrane</keyword>
<reference evidence="2 3" key="1">
    <citation type="journal article" date="2013" name="Genome Biol. Evol.">
        <title>Genomic makeup of the marine flavobacterium Nonlabens (Donghaeana) dokdonensis DSW-6 and identification of a novel class of rhodopsins.</title>
        <authorList>
            <person name="Kwon S.K."/>
            <person name="Kim B.K."/>
            <person name="Song J.Y."/>
            <person name="Kwak M.J."/>
            <person name="Lee C.H."/>
            <person name="Yoon J.H."/>
            <person name="Oh T.K."/>
            <person name="Kim J.F."/>
        </authorList>
    </citation>
    <scope>NUCLEOTIDE SEQUENCE [LARGE SCALE GENOMIC DNA]</scope>
    <source>
        <strain evidence="3">DSM 17205 / KCTC 12402 / DSW-6</strain>
    </source>
</reference>
<evidence type="ECO:0000313" key="3">
    <source>
        <dbReference type="Proteomes" id="UP000011173"/>
    </source>
</evidence>
<accession>L7WGB7</accession>
<feature type="transmembrane region" description="Helical" evidence="1">
    <location>
        <begin position="7"/>
        <end position="26"/>
    </location>
</feature>
<gene>
    <name evidence="2" type="ordered locus">DDD_2836</name>
</gene>
<keyword evidence="1" id="KW-1133">Transmembrane helix</keyword>
<dbReference type="HOGENOM" id="CLU_3313602_0_0_10"/>
<dbReference type="Proteomes" id="UP000011173">
    <property type="component" value="Chromosome"/>
</dbReference>
<dbReference type="EMBL" id="CP001397">
    <property type="protein sequence ID" value="AGC77963.1"/>
    <property type="molecule type" value="Genomic_DNA"/>
</dbReference>
<dbReference type="AlphaFoldDB" id="L7WGB7"/>
<evidence type="ECO:0000313" key="2">
    <source>
        <dbReference type="EMBL" id="AGC77963.1"/>
    </source>
</evidence>
<organism evidence="2 3">
    <name type="scientific">Nonlabens dokdonensis (strain DSM 17205 / KCTC 12402 / DSW-6)</name>
    <name type="common">Donghaeana dokdonensis</name>
    <dbReference type="NCBI Taxonomy" id="592029"/>
    <lineage>
        <taxon>Bacteria</taxon>
        <taxon>Pseudomonadati</taxon>
        <taxon>Bacteroidota</taxon>
        <taxon>Flavobacteriia</taxon>
        <taxon>Flavobacteriales</taxon>
        <taxon>Flavobacteriaceae</taxon>
        <taxon>Nonlabens</taxon>
    </lineage>
</organism>